<comment type="miscellaneous">
    <text evidence="11">The Rieske protein is a high potential 2Fe-2S protein.</text>
</comment>
<evidence type="ECO:0000256" key="5">
    <source>
        <dbReference type="ARBA" id="ARBA00022723"/>
    </source>
</evidence>
<evidence type="ECO:0000256" key="9">
    <source>
        <dbReference type="ARBA" id="ARBA00023136"/>
    </source>
</evidence>
<dbReference type="InterPro" id="IPR005805">
    <property type="entry name" value="Rieske_Fe-S_prot_C"/>
</dbReference>
<dbReference type="NCBIfam" id="TIGR01416">
    <property type="entry name" value="Rieske_proteo"/>
    <property type="match status" value="1"/>
</dbReference>
<dbReference type="EC" id="7.1.1.8" evidence="11"/>
<dbReference type="GO" id="GO:0005743">
    <property type="term" value="C:mitochondrial inner membrane"/>
    <property type="evidence" value="ECO:0007669"/>
    <property type="project" value="UniProtKB-SubCell"/>
</dbReference>
<keyword evidence="4" id="KW-0001">2Fe-2S</keyword>
<dbReference type="FunFam" id="2.102.10.10:FF:000001">
    <property type="entry name" value="Cytochrome b-c1 complex subunit Rieske, mitochondrial"/>
    <property type="match status" value="1"/>
</dbReference>
<evidence type="ECO:0000256" key="2">
    <source>
        <dbReference type="ARBA" id="ARBA00010651"/>
    </source>
</evidence>
<keyword evidence="12" id="KW-0496">Mitochondrion</keyword>
<organism evidence="14 15">
    <name type="scientific">Varanus komodoensis</name>
    <name type="common">Komodo dragon</name>
    <dbReference type="NCBI Taxonomy" id="61221"/>
    <lineage>
        <taxon>Eukaryota</taxon>
        <taxon>Metazoa</taxon>
        <taxon>Chordata</taxon>
        <taxon>Craniata</taxon>
        <taxon>Vertebrata</taxon>
        <taxon>Euteleostomi</taxon>
        <taxon>Lepidosauria</taxon>
        <taxon>Squamata</taxon>
        <taxon>Bifurcata</taxon>
        <taxon>Unidentata</taxon>
        <taxon>Episquamata</taxon>
        <taxon>Toxicofera</taxon>
        <taxon>Anguimorpha</taxon>
        <taxon>Paleoanguimorpha</taxon>
        <taxon>Varanoidea</taxon>
        <taxon>Varanidae</taxon>
        <taxon>Varanus</taxon>
    </lineage>
</organism>
<dbReference type="CDD" id="cd03470">
    <property type="entry name" value="Rieske_cytochrome_bc1"/>
    <property type="match status" value="1"/>
</dbReference>
<protein>
    <recommendedName>
        <fullName evidence="11">Cytochrome b-c1 complex subunit Rieske, mitochondrial</fullName>
        <ecNumber evidence="11">7.1.1.8</ecNumber>
    </recommendedName>
</protein>
<keyword evidence="15" id="KW-1185">Reference proteome</keyword>
<evidence type="ECO:0000256" key="4">
    <source>
        <dbReference type="ARBA" id="ARBA00022714"/>
    </source>
</evidence>
<keyword evidence="6" id="KW-1133">Transmembrane helix</keyword>
<keyword evidence="3" id="KW-0812">Transmembrane</keyword>
<keyword evidence="11" id="KW-0813">Transport</keyword>
<comment type="cofactor">
    <cofactor evidence="11">
        <name>[2Fe-2S] cluster</name>
        <dbReference type="ChEBI" id="CHEBI:190135"/>
    </cofactor>
    <text evidence="11">Binds 1 [2Fe-2S] cluster per subunit.</text>
</comment>
<keyword evidence="8" id="KW-0411">Iron-sulfur</keyword>
<dbReference type="GO" id="GO:0008121">
    <property type="term" value="F:quinol-cytochrome-c reductase activity"/>
    <property type="evidence" value="ECO:0007669"/>
    <property type="project" value="UniProtKB-EC"/>
</dbReference>
<dbReference type="PANTHER" id="PTHR10134">
    <property type="entry name" value="CYTOCHROME B-C1 COMPLEX SUBUNIT RIESKE, MITOCHONDRIAL"/>
    <property type="match status" value="1"/>
</dbReference>
<dbReference type="SUPFAM" id="SSF50022">
    <property type="entry name" value="ISP domain"/>
    <property type="match status" value="1"/>
</dbReference>
<comment type="catalytic activity">
    <reaction evidence="11">
        <text>a quinol + 2 Fe(III)-[cytochrome c](out) = a quinone + 2 Fe(II)-[cytochrome c](out) + 2 H(+)(out)</text>
        <dbReference type="Rhea" id="RHEA:11484"/>
        <dbReference type="Rhea" id="RHEA-COMP:10350"/>
        <dbReference type="Rhea" id="RHEA-COMP:14399"/>
        <dbReference type="ChEBI" id="CHEBI:15378"/>
        <dbReference type="ChEBI" id="CHEBI:24646"/>
        <dbReference type="ChEBI" id="CHEBI:29033"/>
        <dbReference type="ChEBI" id="CHEBI:29034"/>
        <dbReference type="ChEBI" id="CHEBI:132124"/>
        <dbReference type="EC" id="7.1.1.8"/>
    </reaction>
</comment>
<reference evidence="14" key="1">
    <citation type="submission" date="2025-08" db="UniProtKB">
        <authorList>
            <consortium name="Ensembl"/>
        </authorList>
    </citation>
    <scope>IDENTIFICATION</scope>
</reference>
<dbReference type="Gene3D" id="2.102.10.10">
    <property type="entry name" value="Rieske [2Fe-2S] iron-sulphur domain"/>
    <property type="match status" value="1"/>
</dbReference>
<evidence type="ECO:0000259" key="13">
    <source>
        <dbReference type="PROSITE" id="PS51296"/>
    </source>
</evidence>
<keyword evidence="12" id="KW-0679">Respiratory chain</keyword>
<dbReference type="GO" id="GO:0046872">
    <property type="term" value="F:metal ion binding"/>
    <property type="evidence" value="ECO:0007669"/>
    <property type="project" value="UniProtKB-KW"/>
</dbReference>
<dbReference type="PRINTS" id="PR00162">
    <property type="entry name" value="RIESKE"/>
</dbReference>
<evidence type="ECO:0000256" key="8">
    <source>
        <dbReference type="ARBA" id="ARBA00023014"/>
    </source>
</evidence>
<keyword evidence="5" id="KW-0479">Metal-binding</keyword>
<evidence type="ECO:0000256" key="6">
    <source>
        <dbReference type="ARBA" id="ARBA00022989"/>
    </source>
</evidence>
<accession>A0A8D2PYC5</accession>
<dbReference type="PROSITE" id="PS51296">
    <property type="entry name" value="RIESKE"/>
    <property type="match status" value="1"/>
</dbReference>
<evidence type="ECO:0000313" key="15">
    <source>
        <dbReference type="Proteomes" id="UP000694545"/>
    </source>
</evidence>
<comment type="subcellular location">
    <subcellularLocation>
        <location evidence="1">Membrane</location>
        <topology evidence="1">Single-pass membrane protein</topology>
    </subcellularLocation>
    <subcellularLocation>
        <location evidence="12">Mitochondrion inner membrane</location>
    </subcellularLocation>
</comment>
<dbReference type="GO" id="GO:0051537">
    <property type="term" value="F:2 iron, 2 sulfur cluster binding"/>
    <property type="evidence" value="ECO:0007669"/>
    <property type="project" value="UniProtKB-KW"/>
</dbReference>
<evidence type="ECO:0000313" key="14">
    <source>
        <dbReference type="Ensembl" id="ENSVKKP00000013456.1"/>
    </source>
</evidence>
<dbReference type="Pfam" id="PF00355">
    <property type="entry name" value="Rieske"/>
    <property type="match status" value="1"/>
</dbReference>
<dbReference type="AlphaFoldDB" id="A0A8D2PYC5"/>
<name>A0A8D2PYC5_VARKO</name>
<evidence type="ECO:0000256" key="1">
    <source>
        <dbReference type="ARBA" id="ARBA00004167"/>
    </source>
</evidence>
<evidence type="ECO:0000256" key="10">
    <source>
        <dbReference type="ARBA" id="ARBA00023157"/>
    </source>
</evidence>
<dbReference type="InterPro" id="IPR006317">
    <property type="entry name" value="Ubiquinol_cyt_c_Rdtase_Fe-S-su"/>
</dbReference>
<keyword evidence="7" id="KW-0408">Iron</keyword>
<dbReference type="Ensembl" id="ENSVKKT00000013780.1">
    <property type="protein sequence ID" value="ENSVKKP00000013456.1"/>
    <property type="gene ID" value="ENSVKKG00000009284.1"/>
</dbReference>
<dbReference type="InterPro" id="IPR014349">
    <property type="entry name" value="Rieske_Fe-S_prot"/>
</dbReference>
<reference evidence="14" key="2">
    <citation type="submission" date="2025-09" db="UniProtKB">
        <authorList>
            <consortium name="Ensembl"/>
        </authorList>
    </citation>
    <scope>IDENTIFICATION</scope>
</reference>
<evidence type="ECO:0000256" key="3">
    <source>
        <dbReference type="ARBA" id="ARBA00022692"/>
    </source>
</evidence>
<keyword evidence="11" id="KW-0249">Electron transport</keyword>
<feature type="domain" description="Rieske" evidence="13">
    <location>
        <begin position="27"/>
        <end position="119"/>
    </location>
</feature>
<dbReference type="InterPro" id="IPR017941">
    <property type="entry name" value="Rieske_2Fe-2S"/>
</dbReference>
<evidence type="ECO:0000256" key="12">
    <source>
        <dbReference type="RuleBase" id="RU004495"/>
    </source>
</evidence>
<comment type="similarity">
    <text evidence="2">Belongs to the Rieske iron-sulfur protein family.</text>
</comment>
<evidence type="ECO:0000256" key="11">
    <source>
        <dbReference type="RuleBase" id="RU004494"/>
    </source>
</evidence>
<keyword evidence="10" id="KW-1015">Disulfide bond</keyword>
<dbReference type="InterPro" id="IPR036922">
    <property type="entry name" value="Rieske_2Fe-2S_sf"/>
</dbReference>
<keyword evidence="9" id="KW-0472">Membrane</keyword>
<dbReference type="Proteomes" id="UP000694545">
    <property type="component" value="Unplaced"/>
</dbReference>
<evidence type="ECO:0000256" key="7">
    <source>
        <dbReference type="ARBA" id="ARBA00023004"/>
    </source>
</evidence>
<proteinExistence type="inferred from homology"/>
<sequence length="121" mass="13563">KSLSEESMGRMKQRLESRNICRWRGKPIFVRHQTQKEIERESGVPQHDLDRVKKPEWLVPIGVCTHLGCAPIANAGECGGHHCPCHGSHYDASGRVRKGPAPANLEIPNYEFIEEDLVVVG</sequence>